<reference evidence="2 3" key="1">
    <citation type="submission" date="2017-11" db="EMBL/GenBank/DDBJ databases">
        <title>De-novo sequencing of pomegranate (Punica granatum L.) genome.</title>
        <authorList>
            <person name="Akparov Z."/>
            <person name="Amiraslanov A."/>
            <person name="Hajiyeva S."/>
            <person name="Abbasov M."/>
            <person name="Kaur K."/>
            <person name="Hamwieh A."/>
            <person name="Solovyev V."/>
            <person name="Salamov A."/>
            <person name="Braich B."/>
            <person name="Kosarev P."/>
            <person name="Mahmoud A."/>
            <person name="Hajiyev E."/>
            <person name="Babayeva S."/>
            <person name="Izzatullayeva V."/>
            <person name="Mammadov A."/>
            <person name="Mammadov A."/>
            <person name="Sharifova S."/>
            <person name="Ojaghi J."/>
            <person name="Eynullazada K."/>
            <person name="Bayramov B."/>
            <person name="Abdulazimova A."/>
            <person name="Shahmuradov I."/>
        </authorList>
    </citation>
    <scope>NUCLEOTIDE SEQUENCE [LARGE SCALE GENOMIC DNA]</scope>
    <source>
        <strain evidence="3">cv. AG2017</strain>
        <tissue evidence="2">Leaf</tissue>
    </source>
</reference>
<accession>A0A2I0I0F8</accession>
<dbReference type="AlphaFoldDB" id="A0A2I0I0F8"/>
<evidence type="ECO:0000313" key="2">
    <source>
        <dbReference type="EMBL" id="PKI37323.1"/>
    </source>
</evidence>
<organism evidence="2 3">
    <name type="scientific">Punica granatum</name>
    <name type="common">Pomegranate</name>
    <dbReference type="NCBI Taxonomy" id="22663"/>
    <lineage>
        <taxon>Eukaryota</taxon>
        <taxon>Viridiplantae</taxon>
        <taxon>Streptophyta</taxon>
        <taxon>Embryophyta</taxon>
        <taxon>Tracheophyta</taxon>
        <taxon>Spermatophyta</taxon>
        <taxon>Magnoliopsida</taxon>
        <taxon>eudicotyledons</taxon>
        <taxon>Gunneridae</taxon>
        <taxon>Pentapetalae</taxon>
        <taxon>rosids</taxon>
        <taxon>malvids</taxon>
        <taxon>Myrtales</taxon>
        <taxon>Lythraceae</taxon>
        <taxon>Punica</taxon>
    </lineage>
</organism>
<keyword evidence="3" id="KW-1185">Reference proteome</keyword>
<sequence length="265" mass="28639">MDVEKRKNMGNDLSRQGGGPYGPEWSKGALGFLFIEKAVGLAVAEKLGNGNFDPIMVKPGTMGWMLQIAKLTPGMDSGGQMHVGYAVCLKLGQATTAGRPRGIEGGFERFLRERMLDRRKCSGGPGTRKPVSLHLDDLSEVDCLCRLFGALRVVLLASACFVHWAGQLTRRLRLKIGNRKHPKNPRSKFSLCFPSVLMCSETVAISVCQKRTPKSLLHDCVSAHAGPTVNSSPSSSMAYSVALAGVVVLMADAALCQSWWARMGC</sequence>
<dbReference type="EMBL" id="PGOL01004461">
    <property type="protein sequence ID" value="PKI37323.1"/>
    <property type="molecule type" value="Genomic_DNA"/>
</dbReference>
<feature type="region of interest" description="Disordered" evidence="1">
    <location>
        <begin position="1"/>
        <end position="20"/>
    </location>
</feature>
<proteinExistence type="predicted"/>
<gene>
    <name evidence="2" type="ORF">CRG98_042285</name>
</gene>
<evidence type="ECO:0000313" key="3">
    <source>
        <dbReference type="Proteomes" id="UP000233551"/>
    </source>
</evidence>
<dbReference type="Proteomes" id="UP000233551">
    <property type="component" value="Unassembled WGS sequence"/>
</dbReference>
<comment type="caution">
    <text evidence="2">The sequence shown here is derived from an EMBL/GenBank/DDBJ whole genome shotgun (WGS) entry which is preliminary data.</text>
</comment>
<protein>
    <submittedName>
        <fullName evidence="2">Uncharacterized protein</fullName>
    </submittedName>
</protein>
<evidence type="ECO:0000256" key="1">
    <source>
        <dbReference type="SAM" id="MobiDB-lite"/>
    </source>
</evidence>
<name>A0A2I0I0F8_PUNGR</name>